<feature type="transmembrane region" description="Helical" evidence="8">
    <location>
        <begin position="375"/>
        <end position="392"/>
    </location>
</feature>
<keyword evidence="6 8" id="KW-1133">Transmembrane helix</keyword>
<sequence>MSTIDDAEHREKSLEKNAITTSDDLLQDNQSKFAAVEQSPFEEVAAAVPNTDDVTMMANTFRTWFIGILFIVLLTCVNQFFFFRTTPLVVSGVIVQILSMPLGLFMAKVLPTKAVYIGKWHFSLNPGPFNMKEHTLITVMGNTAALGQYAMWIISIMRVQYKRKVNFAAAIFLLISSQSLGYGMTGSPIIVPYYAIINIAIGFVVMCWILVPLVYYTDTWNSKALPIGTSQLYRSDGSIYDVNAVLDSNSRLNITAYKQYGTVRLSAMFVLSYGPTFAILPACIIHAVLFHGKEILNQFNMSITEATNEIHGKLMAKYKEVPEWWYTIVFCLSFVMAALSCQLGGFMPWYWLFLTTGIVFILLLPLGSVQAVSNQQITLGVICELVAGYLMAGNPIGVMTFKTYGYITLFQTLLFLQDLKLGHYMKIPPRLMFAAQLLGTVISCVISYAVTDYIFLHVKDICTEKNANWSCTVVNLFYSTSVIWGAVGAERQLLDNPQSYYHIFWFFLLGAVLPVIHWLLTRKFPDVRWLHYIQTPLIFTAISFLLPMPAGNFPTWIFIGLVFNVFIRKYAFHWWERYAYMISSALDCGLAFSALVVFLAMQNQNTMFPNWWGMGGDYGDGCLLSHANFSGDIPRFN</sequence>
<evidence type="ECO:0008006" key="12">
    <source>
        <dbReference type="Google" id="ProtNLM"/>
    </source>
</evidence>
<feature type="transmembrane region" description="Helical" evidence="8">
    <location>
        <begin position="350"/>
        <end position="369"/>
    </location>
</feature>
<dbReference type="GO" id="GO:0035673">
    <property type="term" value="F:oligopeptide transmembrane transporter activity"/>
    <property type="evidence" value="ECO:0007669"/>
    <property type="project" value="InterPro"/>
</dbReference>
<comment type="subcellular location">
    <subcellularLocation>
        <location evidence="1">Membrane</location>
        <topology evidence="1">Multi-pass membrane protein</topology>
    </subcellularLocation>
</comment>
<proteinExistence type="predicted"/>
<dbReference type="GO" id="GO:0015031">
    <property type="term" value="P:protein transport"/>
    <property type="evidence" value="ECO:0007669"/>
    <property type="project" value="UniProtKB-KW"/>
</dbReference>
<feature type="transmembrane region" description="Helical" evidence="8">
    <location>
        <begin position="191"/>
        <end position="216"/>
    </location>
</feature>
<feature type="transmembrane region" description="Helical" evidence="8">
    <location>
        <begin position="88"/>
        <end position="110"/>
    </location>
</feature>
<keyword evidence="2" id="KW-0813">Transport</keyword>
<evidence type="ECO:0000256" key="2">
    <source>
        <dbReference type="ARBA" id="ARBA00022448"/>
    </source>
</evidence>
<dbReference type="Proteomes" id="UP000677228">
    <property type="component" value="Unassembled WGS sequence"/>
</dbReference>
<evidence type="ECO:0000256" key="6">
    <source>
        <dbReference type="ARBA" id="ARBA00022989"/>
    </source>
</evidence>
<evidence type="ECO:0000256" key="7">
    <source>
        <dbReference type="ARBA" id="ARBA00023136"/>
    </source>
</evidence>
<protein>
    <recommendedName>
        <fullName evidence="12">Oligopeptide transporter</fullName>
    </recommendedName>
</protein>
<evidence type="ECO:0000256" key="4">
    <source>
        <dbReference type="ARBA" id="ARBA00022856"/>
    </source>
</evidence>
<name>A0A8S2EJA8_9BILA</name>
<keyword evidence="5" id="KW-0653">Protein transport</keyword>
<dbReference type="InterPro" id="IPR004648">
    <property type="entry name" value="Oligpept_transpt"/>
</dbReference>
<dbReference type="EMBL" id="CAJOBA010037738">
    <property type="protein sequence ID" value="CAF4047758.1"/>
    <property type="molecule type" value="Genomic_DNA"/>
</dbReference>
<reference evidence="9" key="1">
    <citation type="submission" date="2021-02" db="EMBL/GenBank/DDBJ databases">
        <authorList>
            <person name="Nowell W R."/>
        </authorList>
    </citation>
    <scope>NUCLEOTIDE SEQUENCE</scope>
</reference>
<feature type="transmembrane region" description="Helical" evidence="8">
    <location>
        <begin position="467"/>
        <end position="487"/>
    </location>
</feature>
<keyword evidence="4" id="KW-0571">Peptide transport</keyword>
<comment type="caution">
    <text evidence="9">The sequence shown here is derived from an EMBL/GenBank/DDBJ whole genome shotgun (WGS) entry which is preliminary data.</text>
</comment>
<gene>
    <name evidence="9" type="ORF">OVA965_LOCUS25791</name>
    <name evidence="10" type="ORF">TMI583_LOCUS26522</name>
</gene>
<evidence type="ECO:0000256" key="3">
    <source>
        <dbReference type="ARBA" id="ARBA00022692"/>
    </source>
</evidence>
<keyword evidence="7 8" id="KW-0472">Membrane</keyword>
<dbReference type="GO" id="GO:0016020">
    <property type="term" value="C:membrane"/>
    <property type="evidence" value="ECO:0007669"/>
    <property type="project" value="UniProtKB-SubCell"/>
</dbReference>
<evidence type="ECO:0000313" key="11">
    <source>
        <dbReference type="Proteomes" id="UP000677228"/>
    </source>
</evidence>
<dbReference type="PANTHER" id="PTHR22601">
    <property type="entry name" value="ISP4 LIKE PROTEIN"/>
    <property type="match status" value="1"/>
</dbReference>
<dbReference type="Proteomes" id="UP000682733">
    <property type="component" value="Unassembled WGS sequence"/>
</dbReference>
<dbReference type="AlphaFoldDB" id="A0A8S2EJA8"/>
<feature type="transmembrane region" description="Helical" evidence="8">
    <location>
        <begin position="324"/>
        <end position="343"/>
    </location>
</feature>
<feature type="transmembrane region" description="Helical" evidence="8">
    <location>
        <begin position="578"/>
        <end position="601"/>
    </location>
</feature>
<evidence type="ECO:0000313" key="9">
    <source>
        <dbReference type="EMBL" id="CAF1240304.1"/>
    </source>
</evidence>
<feature type="transmembrane region" description="Helical" evidence="8">
    <location>
        <begin position="267"/>
        <end position="289"/>
    </location>
</feature>
<dbReference type="EMBL" id="CAJNOK010016190">
    <property type="protein sequence ID" value="CAF1240304.1"/>
    <property type="molecule type" value="Genomic_DNA"/>
</dbReference>
<evidence type="ECO:0000256" key="1">
    <source>
        <dbReference type="ARBA" id="ARBA00004141"/>
    </source>
</evidence>
<dbReference type="Pfam" id="PF03169">
    <property type="entry name" value="OPT"/>
    <property type="match status" value="1"/>
</dbReference>
<evidence type="ECO:0000256" key="5">
    <source>
        <dbReference type="ARBA" id="ARBA00022927"/>
    </source>
</evidence>
<evidence type="ECO:0000313" key="10">
    <source>
        <dbReference type="EMBL" id="CAF4047758.1"/>
    </source>
</evidence>
<feature type="transmembrane region" description="Helical" evidence="8">
    <location>
        <begin position="499"/>
        <end position="520"/>
    </location>
</feature>
<accession>A0A8S2EJA8</accession>
<evidence type="ECO:0000256" key="8">
    <source>
        <dbReference type="SAM" id="Phobius"/>
    </source>
</evidence>
<feature type="transmembrane region" description="Helical" evidence="8">
    <location>
        <begin position="64"/>
        <end position="82"/>
    </location>
</feature>
<keyword evidence="3 8" id="KW-0812">Transmembrane</keyword>
<organism evidence="9 11">
    <name type="scientific">Didymodactylos carnosus</name>
    <dbReference type="NCBI Taxonomy" id="1234261"/>
    <lineage>
        <taxon>Eukaryota</taxon>
        <taxon>Metazoa</taxon>
        <taxon>Spiralia</taxon>
        <taxon>Gnathifera</taxon>
        <taxon>Rotifera</taxon>
        <taxon>Eurotatoria</taxon>
        <taxon>Bdelloidea</taxon>
        <taxon>Philodinida</taxon>
        <taxon>Philodinidae</taxon>
        <taxon>Didymodactylos</taxon>
    </lineage>
</organism>
<dbReference type="NCBIfam" id="TIGR00728">
    <property type="entry name" value="OPT_sfam"/>
    <property type="match status" value="1"/>
</dbReference>
<feature type="transmembrane region" description="Helical" evidence="8">
    <location>
        <begin position="431"/>
        <end position="455"/>
    </location>
</feature>
<dbReference type="InterPro" id="IPR004813">
    <property type="entry name" value="OPT"/>
</dbReference>